<dbReference type="Pfam" id="PF13387">
    <property type="entry name" value="Lnb_N"/>
    <property type="match status" value="1"/>
</dbReference>
<dbReference type="EMBL" id="JXQK01000018">
    <property type="protein sequence ID" value="KIP64702.1"/>
    <property type="molecule type" value="Genomic_DNA"/>
</dbReference>
<dbReference type="STRING" id="1602171.ST44_01475"/>
<feature type="domain" description="Lnb N-terminal periplasmic" evidence="3">
    <location>
        <begin position="32"/>
        <end position="175"/>
    </location>
</feature>
<dbReference type="AlphaFoldDB" id="A0A0D0IWQ8"/>
<keyword evidence="1" id="KW-0812">Transmembrane</keyword>
<evidence type="ECO:0000256" key="1">
    <source>
        <dbReference type="SAM" id="Phobius"/>
    </source>
</evidence>
<proteinExistence type="predicted"/>
<protein>
    <recommendedName>
        <fullName evidence="7">DUF4105 domain-containing protein</fullName>
    </recommendedName>
</protein>
<feature type="transmembrane region" description="Helical" evidence="1">
    <location>
        <begin position="326"/>
        <end position="343"/>
    </location>
</feature>
<keyword evidence="2" id="KW-0732">Signal</keyword>
<evidence type="ECO:0000313" key="5">
    <source>
        <dbReference type="EMBL" id="KIP64702.1"/>
    </source>
</evidence>
<evidence type="ECO:0000259" key="3">
    <source>
        <dbReference type="Pfam" id="PF13387"/>
    </source>
</evidence>
<comment type="caution">
    <text evidence="5">The sequence shown here is derived from an EMBL/GenBank/DDBJ whole genome shotgun (WGS) entry which is preliminary data.</text>
</comment>
<reference evidence="5 6" key="1">
    <citation type="submission" date="2015-01" db="EMBL/GenBank/DDBJ databases">
        <title>Comparative genomics of non-oral Prevotella species.</title>
        <authorList>
            <person name="Accetto T."/>
            <person name="Nograsek B."/>
            <person name="Avgustin G."/>
        </authorList>
    </citation>
    <scope>NUCLEOTIDE SEQUENCE [LARGE SCALE GENOMIC DNA]</scope>
    <source>
        <strain evidence="5 6">P5-119</strain>
    </source>
</reference>
<accession>A0A0D0IWQ8</accession>
<name>A0A0D0IWQ8_9BACT</name>
<gene>
    <name evidence="5" type="ORF">ST44_01475</name>
</gene>
<dbReference type="InterPro" id="IPR025178">
    <property type="entry name" value="Lnb_N"/>
</dbReference>
<keyword evidence="1" id="KW-0472">Membrane</keyword>
<sequence length="401" mass="45841">MKKLNNFLYRLLLTFILLDISKIAIGNTTNYAETPADSIRVSLLTCSPHDEIYSLYGHTAIRYEDKASKTDIVVNYGMFSFKKPFFVARFVLGLTDYEMGIQDFNDFCYEYQYFGSQVTQQEINLTPEEKGQLLKALQDNYANARVYRYNYFYNNCTTKARDIILKSINGKIEYKNAIDKSVSFRDLIHGCNANYSWASFGNDLLLGFKADMQTTREEQQFLPDNLMRDFGQAKIVSADGSARPLVKNTEIIVKGNDYAIAGKTKVTPQFVFITLLLLIAAIVVAEFKTKKRFLWVDISLLLASGLAGLILFVMLFSEHPTTSTNLQIFILCPLNLYWAIYIIKNKRNERKLRKAWTFLSIMLCIGLSGRLIQVYAEGMPLLALSLLLKNCCNLYATRKND</sequence>
<feature type="transmembrane region" description="Helical" evidence="1">
    <location>
        <begin position="355"/>
        <end position="372"/>
    </location>
</feature>
<keyword evidence="1" id="KW-1133">Transmembrane helix</keyword>
<evidence type="ECO:0008006" key="7">
    <source>
        <dbReference type="Google" id="ProtNLM"/>
    </source>
</evidence>
<feature type="transmembrane region" description="Helical" evidence="1">
    <location>
        <begin position="270"/>
        <end position="287"/>
    </location>
</feature>
<keyword evidence="6" id="KW-1185">Reference proteome</keyword>
<evidence type="ECO:0000259" key="4">
    <source>
        <dbReference type="Pfam" id="PF25221"/>
    </source>
</evidence>
<feature type="signal peptide" evidence="2">
    <location>
        <begin position="1"/>
        <end position="26"/>
    </location>
</feature>
<dbReference type="InterPro" id="IPR057436">
    <property type="entry name" value="5TMH_Lnb"/>
</dbReference>
<evidence type="ECO:0000256" key="2">
    <source>
        <dbReference type="SAM" id="SignalP"/>
    </source>
</evidence>
<organism evidence="5 6">
    <name type="scientific">Prevotella pectinovora</name>
    <dbReference type="NCBI Taxonomy" id="1602169"/>
    <lineage>
        <taxon>Bacteria</taxon>
        <taxon>Pseudomonadati</taxon>
        <taxon>Bacteroidota</taxon>
        <taxon>Bacteroidia</taxon>
        <taxon>Bacteroidales</taxon>
        <taxon>Prevotellaceae</taxon>
        <taxon>Prevotella</taxon>
    </lineage>
</organism>
<feature type="chain" id="PRO_5002213097" description="DUF4105 domain-containing protein" evidence="2">
    <location>
        <begin position="27"/>
        <end position="401"/>
    </location>
</feature>
<dbReference type="Pfam" id="PF25221">
    <property type="entry name" value="5TMH_Lnb"/>
    <property type="match status" value="1"/>
</dbReference>
<feature type="transmembrane region" description="Helical" evidence="1">
    <location>
        <begin position="294"/>
        <end position="314"/>
    </location>
</feature>
<dbReference type="Proteomes" id="UP000032046">
    <property type="component" value="Unassembled WGS sequence"/>
</dbReference>
<feature type="domain" description="Lnb-like transmembrane" evidence="4">
    <location>
        <begin position="266"/>
        <end position="399"/>
    </location>
</feature>
<evidence type="ECO:0000313" key="6">
    <source>
        <dbReference type="Proteomes" id="UP000032046"/>
    </source>
</evidence>